<comment type="caution">
    <text evidence="3">The sequence shown here is derived from an EMBL/GenBank/DDBJ whole genome shotgun (WGS) entry which is preliminary data.</text>
</comment>
<feature type="region of interest" description="Disordered" evidence="2">
    <location>
        <begin position="769"/>
        <end position="789"/>
    </location>
</feature>
<dbReference type="PANTHER" id="PTHR23159:SF31">
    <property type="entry name" value="CENTROSOME-ASSOCIATED PROTEIN CEP250 ISOFORM X1"/>
    <property type="match status" value="1"/>
</dbReference>
<organism evidence="3 4">
    <name type="scientific">Nannochloropsis salina CCMP1776</name>
    <dbReference type="NCBI Taxonomy" id="1027361"/>
    <lineage>
        <taxon>Eukaryota</taxon>
        <taxon>Sar</taxon>
        <taxon>Stramenopiles</taxon>
        <taxon>Ochrophyta</taxon>
        <taxon>Eustigmatophyceae</taxon>
        <taxon>Eustigmatales</taxon>
        <taxon>Monodopsidaceae</taxon>
        <taxon>Microchloropsis</taxon>
        <taxon>Microchloropsis salina</taxon>
    </lineage>
</organism>
<feature type="region of interest" description="Disordered" evidence="2">
    <location>
        <begin position="866"/>
        <end position="889"/>
    </location>
</feature>
<feature type="region of interest" description="Disordered" evidence="2">
    <location>
        <begin position="1261"/>
        <end position="1286"/>
    </location>
</feature>
<evidence type="ECO:0000256" key="1">
    <source>
        <dbReference type="SAM" id="Coils"/>
    </source>
</evidence>
<feature type="region of interest" description="Disordered" evidence="2">
    <location>
        <begin position="380"/>
        <end position="404"/>
    </location>
</feature>
<dbReference type="PANTHER" id="PTHR23159">
    <property type="entry name" value="CENTROSOMAL PROTEIN 2"/>
    <property type="match status" value="1"/>
</dbReference>
<sequence>MLSASHPAPTGTTEGRRADARGSFRASWNNTTRSSGIFDSAKGPVSALRKCNDRSSGKAPTSSSATLLSYRDAEACFDIERQALLKDMATLQKMLQQKDAECARKVARATETEQALRSQAQLYKRRLETALAEKTALETARQRQQHHTDFHGGKHDGAPTVSLRKRIQTLEEEKAALNVQVRILEEKCLQLEREKATAWETGAGAERQANAGRLDRAEEELEACRAREKELVQWVQTSGAERATMMALLRNGSRQCRAVLAAAGSCGASNGSEASKAGMGLTSIAQRRVHLDKVKRLQQEFQDMLGRLDTEAPPPTEASTSPRRRTQPPRREWHASVSLPGEGKRREERCQGGRGVEDLQGKYEASQALVASLKLELAQAQSPGKGKKPKEHGQEAVAGFPSEADLLRRDNQLMRDRLESVLAQFLGRAPRRGGGHRLPLMEEVEKLLTQAASQFYALASRLQEKEGENAAVEAGGGGGAEGAGEGGREGGETTPVVHAFGRELGHLRRLLSAVEHLTLHLEEERECMAFFFEDVFGAKGRLDPGDRRGEDVEVTFSLPALQNMLVACRDEVETWKRRPSPLHRPPSKRERQAQEDLTVLRRAMEATLPPSDAPLATRALAAAFQEKWTLMVRAVDEGEALVQENAEMAAALEERQDSARARLQQVEKDWEARIAKTKEELDILREAVVVMLVELGVERPNSSSSSSSKASASSFLSSSIAGKSNSRLARSLVESLSACKTRLLLEVTKSIEEEATEGGAEVQGAMLRGRGGDVGMEAGNPGGATGSEGSSLSLVQLLKRFYGAVHAAHRHKHGLQTRLEASEGEKEAEVGALKGRLKGLLRLEEAVQGVLNDVLHHPLLGQFVPADTNSSQRKGGRCVSPKTREDAQDMGLRLQQLVTALGRELDRRESDLEGVWREAESIQRRYEAALEQAESELGVLRKVSQTYEEALVGALGSGVEEEGEEEGEQALEGDDGQRKKKQRKQKKQSLTGNVHGRTGAEEAAAQSIELAGRVREFVQKLRREQEKAMQKCCETEEARVVERTELSEESMRWKGKAALYLRLLTSLEDAARSLVVDGVKKRVKMSSPGGTKKSKALRIRNREGATEDHLGTSKHQDWPTPILSLGTALELEQSQGTGSIELLCGQLLQYSHHATRFYGDANGKAERLHESLVEKEHESQGLRKALHAKSMALADLKEKARASFEEVVRLKRKITMQEADVSSLVSSISRVSEKLTHRRSVSGPPGSIPETGHVCFEDSVGDQVDGSRHQTRSQTTRASQMEDQTQSLVGKYQEELERMQALGEEQAKTIEALVARNALLEEEGREGWPEELEHVKAAKEVVEQQLQTLRRGLAAREKEWAATLSAVNKERERLQRKCGKQQQAMQVLTEQVDHGRIDAETEILQVKTLHETR</sequence>
<feature type="region of interest" description="Disordered" evidence="2">
    <location>
        <begin position="305"/>
        <end position="354"/>
    </location>
</feature>
<keyword evidence="1" id="KW-0175">Coiled coil</keyword>
<feature type="coiled-coil region" evidence="1">
    <location>
        <begin position="916"/>
        <end position="950"/>
    </location>
</feature>
<evidence type="ECO:0000313" key="3">
    <source>
        <dbReference type="EMBL" id="TFJ85521.1"/>
    </source>
</evidence>
<feature type="region of interest" description="Disordered" evidence="2">
    <location>
        <begin position="468"/>
        <end position="492"/>
    </location>
</feature>
<feature type="coiled-coil region" evidence="1">
    <location>
        <begin position="649"/>
        <end position="687"/>
    </location>
</feature>
<feature type="region of interest" description="Disordered" evidence="2">
    <location>
        <begin position="1"/>
        <end position="43"/>
    </location>
</feature>
<proteinExistence type="predicted"/>
<evidence type="ECO:0000256" key="2">
    <source>
        <dbReference type="SAM" id="MobiDB-lite"/>
    </source>
</evidence>
<feature type="coiled-coil region" evidence="1">
    <location>
        <begin position="81"/>
        <end position="227"/>
    </location>
</feature>
<feature type="coiled-coil region" evidence="1">
    <location>
        <begin position="1332"/>
        <end position="1391"/>
    </location>
</feature>
<reference evidence="3 4" key="1">
    <citation type="submission" date="2019-01" db="EMBL/GenBank/DDBJ databases">
        <title>Nuclear Genome Assembly of the Microalgal Biofuel strain Nannochloropsis salina CCMP1776.</title>
        <authorList>
            <person name="Hovde B."/>
        </authorList>
    </citation>
    <scope>NUCLEOTIDE SEQUENCE [LARGE SCALE GENOMIC DNA]</scope>
    <source>
        <strain evidence="3 4">CCMP1776</strain>
    </source>
</reference>
<feature type="compositionally biased region" description="Polar residues" evidence="2">
    <location>
        <begin position="26"/>
        <end position="37"/>
    </location>
</feature>
<feature type="compositionally biased region" description="Polar residues" evidence="2">
    <location>
        <begin position="1272"/>
        <end position="1286"/>
    </location>
</feature>
<feature type="compositionally biased region" description="Gly residues" evidence="2">
    <location>
        <begin position="474"/>
        <end position="485"/>
    </location>
</feature>
<keyword evidence="4" id="KW-1185">Reference proteome</keyword>
<feature type="compositionally biased region" description="Acidic residues" evidence="2">
    <location>
        <begin position="959"/>
        <end position="974"/>
    </location>
</feature>
<dbReference type="EMBL" id="SDOX01000011">
    <property type="protein sequence ID" value="TFJ85521.1"/>
    <property type="molecule type" value="Genomic_DNA"/>
</dbReference>
<dbReference type="OrthoDB" id="10373099at2759"/>
<protein>
    <submittedName>
        <fullName evidence="3">Uncharacterized protein</fullName>
    </submittedName>
</protein>
<feature type="compositionally biased region" description="Basic residues" evidence="2">
    <location>
        <begin position="978"/>
        <end position="987"/>
    </location>
</feature>
<feature type="region of interest" description="Disordered" evidence="2">
    <location>
        <begin position="955"/>
        <end position="1001"/>
    </location>
</feature>
<evidence type="ECO:0000313" key="4">
    <source>
        <dbReference type="Proteomes" id="UP000355283"/>
    </source>
</evidence>
<accession>A0A4D9D1D4</accession>
<name>A0A4D9D1D4_9STRA</name>
<dbReference type="Proteomes" id="UP000355283">
    <property type="component" value="Unassembled WGS sequence"/>
</dbReference>
<gene>
    <name evidence="3" type="ORF">NSK_003031</name>
</gene>
<feature type="compositionally biased region" description="Basic and acidic residues" evidence="2">
    <location>
        <begin position="342"/>
        <end position="354"/>
    </location>
</feature>